<keyword evidence="3" id="KW-1133">Transmembrane helix</keyword>
<evidence type="ECO:0000256" key="1">
    <source>
        <dbReference type="ARBA" id="ARBA00009458"/>
    </source>
</evidence>
<feature type="domain" description="Bcl-2 Bcl-2 homology region 1-3" evidence="5">
    <location>
        <begin position="1"/>
        <end position="58"/>
    </location>
</feature>
<keyword evidence="3" id="KW-0472">Membrane</keyword>
<dbReference type="Gene3D" id="1.10.437.10">
    <property type="entry name" value="Blc2-like"/>
    <property type="match status" value="1"/>
</dbReference>
<keyword evidence="7" id="KW-1185">Reference proteome</keyword>
<accession>A0AAN8IY11</accession>
<keyword evidence="4" id="KW-0732">Signal</keyword>
<dbReference type="InterPro" id="IPR046371">
    <property type="entry name" value="Bcl-2_BH1-3"/>
</dbReference>
<dbReference type="GO" id="GO:0015288">
    <property type="term" value="F:porin activity"/>
    <property type="evidence" value="ECO:0007669"/>
    <property type="project" value="TreeGrafter"/>
</dbReference>
<evidence type="ECO:0000256" key="4">
    <source>
        <dbReference type="SAM" id="SignalP"/>
    </source>
</evidence>
<name>A0AAN8IY11_PATCE</name>
<comment type="caution">
    <text evidence="6">The sequence shown here is derived from an EMBL/GenBank/DDBJ whole genome shotgun (WGS) entry which is preliminary data.</text>
</comment>
<dbReference type="EMBL" id="JAZGQO010000015">
    <property type="protein sequence ID" value="KAK6168720.1"/>
    <property type="molecule type" value="Genomic_DNA"/>
</dbReference>
<sequence>MNWGRICMLLFFGYRMAISVLRTHFNQFSDFLGRITQYVVRFIVRSKIAKWIADHGGWRGALSFVPSSTVGQVIFVGGLACVSVLAVFYFNSN</sequence>
<dbReference type="PANTHER" id="PTHR11256">
    <property type="entry name" value="BCL-2 RELATED"/>
    <property type="match status" value="1"/>
</dbReference>
<keyword evidence="2" id="KW-0053">Apoptosis</keyword>
<dbReference type="Proteomes" id="UP001347796">
    <property type="component" value="Unassembled WGS sequence"/>
</dbReference>
<evidence type="ECO:0000256" key="2">
    <source>
        <dbReference type="ARBA" id="ARBA00022703"/>
    </source>
</evidence>
<dbReference type="InterPro" id="IPR026298">
    <property type="entry name" value="Bcl-2_fam"/>
</dbReference>
<dbReference type="InterPro" id="IPR036834">
    <property type="entry name" value="Bcl-2-like_sf"/>
</dbReference>
<protein>
    <recommendedName>
        <fullName evidence="5">Bcl-2 Bcl-2 homology region 1-3 domain-containing protein</fullName>
    </recommendedName>
</protein>
<dbReference type="PANTHER" id="PTHR11256:SF41">
    <property type="entry name" value="BCL-2 HOMOLOGOUS ANTAGONIST_KILLER"/>
    <property type="match status" value="1"/>
</dbReference>
<reference evidence="6 7" key="1">
    <citation type="submission" date="2024-01" db="EMBL/GenBank/DDBJ databases">
        <title>The genome of the rayed Mediterranean limpet Patella caerulea (Linnaeus, 1758).</title>
        <authorList>
            <person name="Anh-Thu Weber A."/>
            <person name="Halstead-Nussloch G."/>
        </authorList>
    </citation>
    <scope>NUCLEOTIDE SEQUENCE [LARGE SCALE GENOMIC DNA]</scope>
    <source>
        <strain evidence="6">AATW-2023a</strain>
        <tissue evidence="6">Whole specimen</tissue>
    </source>
</reference>
<dbReference type="GO" id="GO:0001836">
    <property type="term" value="P:release of cytochrome c from mitochondria"/>
    <property type="evidence" value="ECO:0007669"/>
    <property type="project" value="TreeGrafter"/>
</dbReference>
<comment type="similarity">
    <text evidence="1">Belongs to the Bcl-2 family.</text>
</comment>
<dbReference type="InterPro" id="IPR002475">
    <property type="entry name" value="Bcl2-like"/>
</dbReference>
<feature type="signal peptide" evidence="4">
    <location>
        <begin position="1"/>
        <end position="19"/>
    </location>
</feature>
<dbReference type="GO" id="GO:0097192">
    <property type="term" value="P:extrinsic apoptotic signaling pathway in absence of ligand"/>
    <property type="evidence" value="ECO:0007669"/>
    <property type="project" value="TreeGrafter"/>
</dbReference>
<evidence type="ECO:0000256" key="3">
    <source>
        <dbReference type="SAM" id="Phobius"/>
    </source>
</evidence>
<dbReference type="SUPFAM" id="SSF56854">
    <property type="entry name" value="Bcl-2 inhibitors of programmed cell death"/>
    <property type="match status" value="1"/>
</dbReference>
<dbReference type="AlphaFoldDB" id="A0AAN8IY11"/>
<gene>
    <name evidence="6" type="ORF">SNE40_019906</name>
</gene>
<organism evidence="6 7">
    <name type="scientific">Patella caerulea</name>
    <name type="common">Rayed Mediterranean limpet</name>
    <dbReference type="NCBI Taxonomy" id="87958"/>
    <lineage>
        <taxon>Eukaryota</taxon>
        <taxon>Metazoa</taxon>
        <taxon>Spiralia</taxon>
        <taxon>Lophotrochozoa</taxon>
        <taxon>Mollusca</taxon>
        <taxon>Gastropoda</taxon>
        <taxon>Patellogastropoda</taxon>
        <taxon>Patelloidea</taxon>
        <taxon>Patellidae</taxon>
        <taxon>Patella</taxon>
    </lineage>
</organism>
<dbReference type="GO" id="GO:0042981">
    <property type="term" value="P:regulation of apoptotic process"/>
    <property type="evidence" value="ECO:0007669"/>
    <property type="project" value="InterPro"/>
</dbReference>
<feature type="chain" id="PRO_5042829209" description="Bcl-2 Bcl-2 homology region 1-3 domain-containing protein" evidence="4">
    <location>
        <begin position="20"/>
        <end position="93"/>
    </location>
</feature>
<dbReference type="PROSITE" id="PS50062">
    <property type="entry name" value="BCL2_FAMILY"/>
    <property type="match status" value="1"/>
</dbReference>
<proteinExistence type="inferred from homology"/>
<dbReference type="Pfam" id="PF00452">
    <property type="entry name" value="Bcl-2"/>
    <property type="match status" value="1"/>
</dbReference>
<evidence type="ECO:0000313" key="7">
    <source>
        <dbReference type="Proteomes" id="UP001347796"/>
    </source>
</evidence>
<evidence type="ECO:0000259" key="5">
    <source>
        <dbReference type="Pfam" id="PF00452"/>
    </source>
</evidence>
<keyword evidence="3" id="KW-0812">Transmembrane</keyword>
<feature type="transmembrane region" description="Helical" evidence="3">
    <location>
        <begin position="70"/>
        <end position="90"/>
    </location>
</feature>
<evidence type="ECO:0000313" key="6">
    <source>
        <dbReference type="EMBL" id="KAK6168720.1"/>
    </source>
</evidence>
<dbReference type="GO" id="GO:0051400">
    <property type="term" value="F:BH domain binding"/>
    <property type="evidence" value="ECO:0007669"/>
    <property type="project" value="TreeGrafter"/>
</dbReference>
<dbReference type="GO" id="GO:0005741">
    <property type="term" value="C:mitochondrial outer membrane"/>
    <property type="evidence" value="ECO:0007669"/>
    <property type="project" value="TreeGrafter"/>
</dbReference>
<dbReference type="GO" id="GO:0008630">
    <property type="term" value="P:intrinsic apoptotic signaling pathway in response to DNA damage"/>
    <property type="evidence" value="ECO:0007669"/>
    <property type="project" value="TreeGrafter"/>
</dbReference>